<dbReference type="GO" id="GO:0005886">
    <property type="term" value="C:plasma membrane"/>
    <property type="evidence" value="ECO:0007669"/>
    <property type="project" value="InterPro"/>
</dbReference>
<evidence type="ECO:0000313" key="6">
    <source>
        <dbReference type="EMBL" id="RWX54061.1"/>
    </source>
</evidence>
<evidence type="ECO:0000256" key="2">
    <source>
        <dbReference type="ARBA" id="ARBA00022692"/>
    </source>
</evidence>
<dbReference type="Proteomes" id="UP000287563">
    <property type="component" value="Unassembled WGS sequence"/>
</dbReference>
<gene>
    <name evidence="6" type="ORF">EDI28_19195</name>
</gene>
<dbReference type="Pfam" id="PF04357">
    <property type="entry name" value="TamB"/>
    <property type="match status" value="1"/>
</dbReference>
<comment type="caution">
    <text evidence="6">The sequence shown here is derived from an EMBL/GenBank/DDBJ whole genome shotgun (WGS) entry which is preliminary data.</text>
</comment>
<comment type="subcellular location">
    <subcellularLocation>
        <location evidence="1">Membrane</location>
        <topology evidence="1">Single-pass membrane protein</topology>
    </subcellularLocation>
</comment>
<dbReference type="InterPro" id="IPR007452">
    <property type="entry name" value="TamB_C"/>
</dbReference>
<dbReference type="EMBL" id="RJLM01000009">
    <property type="protein sequence ID" value="RWX54061.1"/>
    <property type="molecule type" value="Genomic_DNA"/>
</dbReference>
<evidence type="ECO:0000256" key="4">
    <source>
        <dbReference type="ARBA" id="ARBA00023136"/>
    </source>
</evidence>
<organism evidence="6 7">
    <name type="scientific">Photobacterium chitinilyticum</name>
    <dbReference type="NCBI Taxonomy" id="2485123"/>
    <lineage>
        <taxon>Bacteria</taxon>
        <taxon>Pseudomonadati</taxon>
        <taxon>Pseudomonadota</taxon>
        <taxon>Gammaproteobacteria</taxon>
        <taxon>Vibrionales</taxon>
        <taxon>Vibrionaceae</taxon>
        <taxon>Photobacterium</taxon>
    </lineage>
</organism>
<feature type="domain" description="Translocation and assembly module TamB C-terminal" evidence="5">
    <location>
        <begin position="913"/>
        <end position="1251"/>
    </location>
</feature>
<dbReference type="PANTHER" id="PTHR36985">
    <property type="entry name" value="TRANSLOCATION AND ASSEMBLY MODULE SUBUNIT TAMB"/>
    <property type="match status" value="1"/>
</dbReference>
<dbReference type="AlphaFoldDB" id="A0A3S3QR93"/>
<dbReference type="RefSeq" id="WP_128785474.1">
    <property type="nucleotide sequence ID" value="NZ_RJLM01000009.1"/>
</dbReference>
<dbReference type="GO" id="GO:0009306">
    <property type="term" value="P:protein secretion"/>
    <property type="evidence" value="ECO:0007669"/>
    <property type="project" value="InterPro"/>
</dbReference>
<keyword evidence="7" id="KW-1185">Reference proteome</keyword>
<dbReference type="GO" id="GO:0097347">
    <property type="term" value="C:TAM protein secretion complex"/>
    <property type="evidence" value="ECO:0007669"/>
    <property type="project" value="TreeGrafter"/>
</dbReference>
<evidence type="ECO:0000256" key="3">
    <source>
        <dbReference type="ARBA" id="ARBA00022989"/>
    </source>
</evidence>
<evidence type="ECO:0000259" key="5">
    <source>
        <dbReference type="Pfam" id="PF04357"/>
    </source>
</evidence>
<sequence length="1252" mass="134057">MIWVKRITLGLLALLLVLVIAVASLLYTPAGVKVAVWGAQKVLPALSIVNSSGSLLKGFTLGQVSYKDPYLDLAADNLTLVIDDSCLLTPAVCVTELGVSGVRFAMPELPPSQSEVEDLDTDSQPVTEIVMPLPIRVDRVALDDIALNILGNKVVWQHFSTAAEITGSHLILKPTEWRDIGLTLAPASGDDGATSKAEAEPVREPVVLPEVVLPLSIDIQRFTVKDFILNGETPQRVNVLDITASTRGSDISLSKVIVDVPQAKLDASADISLSDDYPLQLEAAIDIAMAPLQNHKLKLQAGGTLAELSLDASLKGTLDALLTGKLSPLDPLLPFDLSLSSQHIQWPIDKKAEFEVTDTAMTAAGNLNGFKFKAKTKVDGDPMPAVAADLTGQGDLTQVSLDTLVVDTLGGTISGNAKANWKESVSWQGKLDFSHIQPGLEWPDAKGDLSGRLRTSGGLTKQGGWFVELPELFVDGVVLEQPFSLDGQLDANDKAGKGDVQLVTDRLRLKHGPNGLTAKGSLSKEWAMSAQVDAPNLAQSLPGLRGRVKGAVELSGKIAEPDIDLQLDGEALGWQDQVSLQRFVLQGRVTPMPVLKADVRLTAAEGEFDSFKLAELALIFKGTEAQHSLTLNVDAEPVSADVSLSGQLDRKVGWKGVLQQGEFDTEIGPWRLSSSTTLGYNFKTQLVNVAAHCWQQEASSLCLTEALEAGTSGHAKVAINNFGFERIAPYIPDAVTLKGEVDANMEATWAPEASPYVKAQIRLPAGSVSQQDDPEAPALTVGWEKVTVNAEMKQDILNADWLVALTDNGDISGRARVTQLTGEQQLEAKLNIDRLMLGFLAPLIKGYEQFDGQIDANLAVAGPVMHPAVNGVFKLTKLEAIGRKVPLDVEKGDITATFNGYNATLHGDIITPDGKLLLRGSGDWQDLANWKSELQVNARDLEVSMPPMLALKVSPDLIIKAAPQYAEITGNVAIPWGRITIDQLPESAVSVSDDEVLLTGDLQPIEAEPVIPFEIKTNISVNIGKNVKLSAFGLESRLVGELNVRQKDKGPLVYGEVNLRDGTYRSFAQELVIRKGQILFNGPADQPYLAIEAIRDPNNVEDDVIAGIRVSGPADEPTVEIFSDPAMPQQNALSYLLRGKNLDTESGGGGSGDAMTTALISMGLAKSGQLVGNVGEAFGVQDLALDTTGSGDDSQVTISGYIAPGLQVKYGVGIFNSIPEFTVRYRLLTDLYVEAVSGLDSAVDLLYQFEFN</sequence>
<accession>A0A3S3QR93</accession>
<evidence type="ECO:0000313" key="7">
    <source>
        <dbReference type="Proteomes" id="UP000287563"/>
    </source>
</evidence>
<keyword evidence="3" id="KW-1133">Transmembrane helix</keyword>
<keyword evidence="2" id="KW-0812">Transmembrane</keyword>
<keyword evidence="4" id="KW-0472">Membrane</keyword>
<name>A0A3S3QR93_9GAMM</name>
<reference evidence="6 7" key="1">
    <citation type="submission" date="2018-11" db="EMBL/GenBank/DDBJ databases">
        <title>Photobacterium sp. BEI247 sp. nov., a marine bacterium isolated from Yongle Blue Hole in the South China Sea.</title>
        <authorList>
            <person name="Wang X."/>
        </authorList>
    </citation>
    <scope>NUCLEOTIDE SEQUENCE [LARGE SCALE GENOMIC DNA]</scope>
    <source>
        <strain evidence="7">BEI247</strain>
    </source>
</reference>
<protein>
    <submittedName>
        <fullName evidence="6">Translocation/assembly module TamB</fullName>
    </submittedName>
</protein>
<dbReference type="OrthoDB" id="5555605at2"/>
<dbReference type="PANTHER" id="PTHR36985:SF1">
    <property type="entry name" value="TRANSLOCATION AND ASSEMBLY MODULE SUBUNIT TAMB"/>
    <property type="match status" value="1"/>
</dbReference>
<proteinExistence type="predicted"/>
<evidence type="ECO:0000256" key="1">
    <source>
        <dbReference type="ARBA" id="ARBA00004167"/>
    </source>
</evidence>